<proteinExistence type="predicted"/>
<evidence type="ECO:0000313" key="3">
    <source>
        <dbReference type="EMBL" id="TQM42180.1"/>
    </source>
</evidence>
<dbReference type="RefSeq" id="WP_014084197.1">
    <property type="nucleotide sequence ID" value="NZ_CBCSFI010000062.1"/>
</dbReference>
<evidence type="ECO:0000313" key="5">
    <source>
        <dbReference type="Proteomes" id="UP000320773"/>
    </source>
</evidence>
<evidence type="ECO:0000313" key="2">
    <source>
        <dbReference type="EMBL" id="PDS25172.1"/>
    </source>
</evidence>
<accession>A0A2H3KCQ2</accession>
<feature type="signal peptide" evidence="1">
    <location>
        <begin position="1"/>
        <end position="21"/>
    </location>
</feature>
<name>A0A2H3KCQ2_9FLAO</name>
<dbReference type="Proteomes" id="UP000220828">
    <property type="component" value="Unassembled WGS sequence"/>
</dbReference>
<dbReference type="AlphaFoldDB" id="A0A2H3KCQ2"/>
<reference evidence="2 4" key="1">
    <citation type="submission" date="2017-09" db="EMBL/GenBank/DDBJ databases">
        <title>Whole genomes of Flavobacteriaceae.</title>
        <authorList>
            <person name="Stine C."/>
            <person name="Li C."/>
            <person name="Tadesse D."/>
        </authorList>
    </citation>
    <scope>NUCLEOTIDE SEQUENCE [LARGE SCALE GENOMIC DNA]</scope>
    <source>
        <strain evidence="2 4">ATCC 35036</strain>
    </source>
</reference>
<sequence>MKKLISILAVAAFLFSVNINAQETTPKQKEKKECCKGKKSCDKDKKTCSAEEKKSCEKDGKKAGKCCKKM</sequence>
<feature type="chain" id="PRO_5036039682" evidence="1">
    <location>
        <begin position="22"/>
        <end position="70"/>
    </location>
</feature>
<evidence type="ECO:0000313" key="4">
    <source>
        <dbReference type="Proteomes" id="UP000220828"/>
    </source>
</evidence>
<evidence type="ECO:0000256" key="1">
    <source>
        <dbReference type="SAM" id="SignalP"/>
    </source>
</evidence>
<protein>
    <submittedName>
        <fullName evidence="2">Uncharacterized protein</fullName>
    </submittedName>
</protein>
<organism evidence="2 4">
    <name type="scientific">Flavobacterium branchiophilum</name>
    <dbReference type="NCBI Taxonomy" id="55197"/>
    <lineage>
        <taxon>Bacteria</taxon>
        <taxon>Pseudomonadati</taxon>
        <taxon>Bacteroidota</taxon>
        <taxon>Flavobacteriia</taxon>
        <taxon>Flavobacteriales</taxon>
        <taxon>Flavobacteriaceae</taxon>
        <taxon>Flavobacterium</taxon>
    </lineage>
</organism>
<comment type="caution">
    <text evidence="2">The sequence shown here is derived from an EMBL/GenBank/DDBJ whole genome shotgun (WGS) entry which is preliminary data.</text>
</comment>
<keyword evidence="1" id="KW-0732">Signal</keyword>
<gene>
    <name evidence="2" type="ORF">B0A77_05715</name>
    <name evidence="3" type="ORF">BC670_3216</name>
</gene>
<dbReference type="Proteomes" id="UP000320773">
    <property type="component" value="Unassembled WGS sequence"/>
</dbReference>
<dbReference type="EMBL" id="PCMW01000032">
    <property type="protein sequence ID" value="PDS25172.1"/>
    <property type="molecule type" value="Genomic_DNA"/>
</dbReference>
<reference evidence="3 5" key="2">
    <citation type="submission" date="2019-06" db="EMBL/GenBank/DDBJ databases">
        <title>Genomic Encyclopedia of Archaeal and Bacterial Type Strains, Phase II (KMG-II): from individual species to whole genera.</title>
        <authorList>
            <person name="Goeker M."/>
        </authorList>
    </citation>
    <scope>NUCLEOTIDE SEQUENCE [LARGE SCALE GENOMIC DNA]</scope>
    <source>
        <strain evidence="3 5">DSM 24789</strain>
    </source>
</reference>
<dbReference type="EMBL" id="VFPJ01000001">
    <property type="protein sequence ID" value="TQM42180.1"/>
    <property type="molecule type" value="Genomic_DNA"/>
</dbReference>